<gene>
    <name evidence="1" type="ORF">UX31_C0006G0056</name>
</gene>
<reference evidence="1 2" key="1">
    <citation type="journal article" date="2015" name="Nature">
        <title>rRNA introns, odd ribosomes, and small enigmatic genomes across a large radiation of phyla.</title>
        <authorList>
            <person name="Brown C.T."/>
            <person name="Hug L.A."/>
            <person name="Thomas B.C."/>
            <person name="Sharon I."/>
            <person name="Castelle C.J."/>
            <person name="Singh A."/>
            <person name="Wilkins M.J."/>
            <person name="Williams K.H."/>
            <person name="Banfield J.F."/>
        </authorList>
    </citation>
    <scope>NUCLEOTIDE SEQUENCE [LARGE SCALE GENOMIC DNA]</scope>
</reference>
<comment type="caution">
    <text evidence="1">The sequence shown here is derived from an EMBL/GenBank/DDBJ whole genome shotgun (WGS) entry which is preliminary data.</text>
</comment>
<name>A0A0G1NNG2_9BACT</name>
<proteinExistence type="predicted"/>
<evidence type="ECO:0000313" key="1">
    <source>
        <dbReference type="EMBL" id="KKU22144.1"/>
    </source>
</evidence>
<accession>A0A0G1NNG2</accession>
<dbReference type="EMBL" id="LCLS01000006">
    <property type="protein sequence ID" value="KKU22144.1"/>
    <property type="molecule type" value="Genomic_DNA"/>
</dbReference>
<dbReference type="Proteomes" id="UP000034107">
    <property type="component" value="Unassembled WGS sequence"/>
</dbReference>
<sequence>MKVTDLGPDKAVTIFSTVKITREHPTQALTPVDLENHISQAVWKFYNDCRSEAAERLGKSEMDLIMTDARVVGVKIDGHQVINPSGFTGRELEVKLCISMAGEKTGEGVPVEGGSIRAHMLASGEDIKNGYYIEIDENQSHIFSINDERIAHLNSFPWGRKNIDRATREKLDLDSETAYLIYAQYANGRVSEKMDRFLGKAFWGSFGEFINALLMNIRNEGALKLKEIPPVYIRASFTLPEQVFHKRYSLGKKSVSLKKMSDKLDIEGFLEDGIHGIYEDLNELAKRRIKWATPSGGSNKGA</sequence>
<dbReference type="AlphaFoldDB" id="A0A0G1NNG2"/>
<protein>
    <submittedName>
        <fullName evidence="1">Uncharacterized protein</fullName>
    </submittedName>
</protein>
<evidence type="ECO:0000313" key="2">
    <source>
        <dbReference type="Proteomes" id="UP000034107"/>
    </source>
</evidence>
<organism evidence="1 2">
    <name type="scientific">Candidatus Nomurabacteria bacterium GW2011_GWA1_46_11</name>
    <dbReference type="NCBI Taxonomy" id="1618732"/>
    <lineage>
        <taxon>Bacteria</taxon>
        <taxon>Candidatus Nomuraibacteriota</taxon>
    </lineage>
</organism>